<feature type="transmembrane region" description="Helical" evidence="8">
    <location>
        <begin position="26"/>
        <end position="47"/>
    </location>
</feature>
<evidence type="ECO:0000256" key="7">
    <source>
        <dbReference type="ARBA" id="ARBA00023136"/>
    </source>
</evidence>
<dbReference type="KEGG" id="plig:NAG76_22420"/>
<keyword evidence="2" id="KW-0673">Quorum sensing</keyword>
<protein>
    <submittedName>
        <fullName evidence="9">Accessory gene regulator B family protein</fullName>
    </submittedName>
</protein>
<keyword evidence="7 8" id="KW-0472">Membrane</keyword>
<organism evidence="9 10">
    <name type="scientific">Candidatus Pristimantibacillus lignocellulolyticus</name>
    <dbReference type="NCBI Taxonomy" id="2994561"/>
    <lineage>
        <taxon>Bacteria</taxon>
        <taxon>Bacillati</taxon>
        <taxon>Bacillota</taxon>
        <taxon>Bacilli</taxon>
        <taxon>Bacillales</taxon>
        <taxon>Paenibacillaceae</taxon>
        <taxon>Candidatus Pristimantibacillus</taxon>
    </lineage>
</organism>
<dbReference type="Pfam" id="PF04647">
    <property type="entry name" value="AgrB"/>
    <property type="match status" value="1"/>
</dbReference>
<evidence type="ECO:0000256" key="4">
    <source>
        <dbReference type="ARBA" id="ARBA00022692"/>
    </source>
</evidence>
<accession>A0A9J6ZLU2</accession>
<dbReference type="InterPro" id="IPR006741">
    <property type="entry name" value="AgrB"/>
</dbReference>
<dbReference type="GO" id="GO:0008233">
    <property type="term" value="F:peptidase activity"/>
    <property type="evidence" value="ECO:0007669"/>
    <property type="project" value="UniProtKB-KW"/>
</dbReference>
<feature type="transmembrane region" description="Helical" evidence="8">
    <location>
        <begin position="99"/>
        <end position="117"/>
    </location>
</feature>
<keyword evidence="1" id="KW-1003">Cell membrane</keyword>
<evidence type="ECO:0000256" key="1">
    <source>
        <dbReference type="ARBA" id="ARBA00022475"/>
    </source>
</evidence>
<evidence type="ECO:0000256" key="8">
    <source>
        <dbReference type="SAM" id="Phobius"/>
    </source>
</evidence>
<dbReference type="SMART" id="SM00793">
    <property type="entry name" value="AgrB"/>
    <property type="match status" value="1"/>
</dbReference>
<evidence type="ECO:0000313" key="9">
    <source>
        <dbReference type="EMBL" id="URN96911.1"/>
    </source>
</evidence>
<feature type="transmembrane region" description="Helical" evidence="8">
    <location>
        <begin position="138"/>
        <end position="165"/>
    </location>
</feature>
<dbReference type="AlphaFoldDB" id="A0A9J6ZLU2"/>
<keyword evidence="3" id="KW-0645">Protease</keyword>
<dbReference type="Proteomes" id="UP001056756">
    <property type="component" value="Chromosome"/>
</dbReference>
<evidence type="ECO:0000256" key="2">
    <source>
        <dbReference type="ARBA" id="ARBA00022654"/>
    </source>
</evidence>
<name>A0A9J6ZLU2_9BACL</name>
<sequence length="168" mass="18476">MLAERMAFSIKSTVPEHPASEKVLKYALSLIINALMIIGLTLLVSMFTSKTKEVVLILTSFAVLRQLSGGLHLKSGLWCVIATTAGATTLSLITMPNSWTLMITAANVLCMIAWAPTSIEKQSRIPKKYYPLLKFLSCAIVSLNFLIQSDVIALAFLVQAVTLYLERR</sequence>
<evidence type="ECO:0000256" key="3">
    <source>
        <dbReference type="ARBA" id="ARBA00022670"/>
    </source>
</evidence>
<keyword evidence="6 8" id="KW-1133">Transmembrane helix</keyword>
<reference evidence="9" key="1">
    <citation type="submission" date="2022-05" db="EMBL/GenBank/DDBJ databases">
        <title>Novel bacterial taxa in a minimal lignocellulolytic consortium and its capacity to transform plastics disclosed by genome-resolved metagenomics.</title>
        <authorList>
            <person name="Rodriguez C.A.D."/>
            <person name="Diaz-Garcia L."/>
            <person name="Herrera K."/>
            <person name="Tarazona N.A."/>
            <person name="Sproer C."/>
            <person name="Overmann J."/>
            <person name="Jimenez D.J."/>
        </authorList>
    </citation>
    <scope>NUCLEOTIDE SEQUENCE</scope>
    <source>
        <strain evidence="9">MAG5</strain>
    </source>
</reference>
<keyword evidence="5" id="KW-0378">Hydrolase</keyword>
<dbReference type="EMBL" id="CP097899">
    <property type="protein sequence ID" value="URN96911.1"/>
    <property type="molecule type" value="Genomic_DNA"/>
</dbReference>
<dbReference type="GO" id="GO:0009372">
    <property type="term" value="P:quorum sensing"/>
    <property type="evidence" value="ECO:0007669"/>
    <property type="project" value="UniProtKB-KW"/>
</dbReference>
<gene>
    <name evidence="9" type="ORF">NAG76_22420</name>
</gene>
<evidence type="ECO:0000313" key="10">
    <source>
        <dbReference type="Proteomes" id="UP001056756"/>
    </source>
</evidence>
<proteinExistence type="predicted"/>
<evidence type="ECO:0000256" key="6">
    <source>
        <dbReference type="ARBA" id="ARBA00022989"/>
    </source>
</evidence>
<evidence type="ECO:0000256" key="5">
    <source>
        <dbReference type="ARBA" id="ARBA00022801"/>
    </source>
</evidence>
<dbReference type="GO" id="GO:0016020">
    <property type="term" value="C:membrane"/>
    <property type="evidence" value="ECO:0007669"/>
    <property type="project" value="InterPro"/>
</dbReference>
<dbReference type="GO" id="GO:0006508">
    <property type="term" value="P:proteolysis"/>
    <property type="evidence" value="ECO:0007669"/>
    <property type="project" value="UniProtKB-KW"/>
</dbReference>
<keyword evidence="4 8" id="KW-0812">Transmembrane</keyword>